<evidence type="ECO:0000256" key="1">
    <source>
        <dbReference type="ARBA" id="ARBA00012513"/>
    </source>
</evidence>
<organism evidence="10 11">
    <name type="scientific">Psilocybe cf. subviscida</name>
    <dbReference type="NCBI Taxonomy" id="2480587"/>
    <lineage>
        <taxon>Eukaryota</taxon>
        <taxon>Fungi</taxon>
        <taxon>Dikarya</taxon>
        <taxon>Basidiomycota</taxon>
        <taxon>Agaricomycotina</taxon>
        <taxon>Agaricomycetes</taxon>
        <taxon>Agaricomycetidae</taxon>
        <taxon>Agaricales</taxon>
        <taxon>Agaricineae</taxon>
        <taxon>Strophariaceae</taxon>
        <taxon>Psilocybe</taxon>
    </lineage>
</organism>
<dbReference type="InterPro" id="IPR051334">
    <property type="entry name" value="SRPK"/>
</dbReference>
<dbReference type="InterPro" id="IPR001245">
    <property type="entry name" value="Ser-Thr/Tyr_kinase_cat_dom"/>
</dbReference>
<dbReference type="Proteomes" id="UP000567179">
    <property type="component" value="Unassembled WGS sequence"/>
</dbReference>
<dbReference type="GO" id="GO:0050684">
    <property type="term" value="P:regulation of mRNA processing"/>
    <property type="evidence" value="ECO:0007669"/>
    <property type="project" value="TreeGrafter"/>
</dbReference>
<dbReference type="PANTHER" id="PTHR47634:SF9">
    <property type="entry name" value="PROTEIN KINASE DOMAIN-CONTAINING PROTEIN-RELATED"/>
    <property type="match status" value="1"/>
</dbReference>
<dbReference type="Pfam" id="PF07714">
    <property type="entry name" value="PK_Tyr_Ser-Thr"/>
    <property type="match status" value="1"/>
</dbReference>
<dbReference type="AlphaFoldDB" id="A0A8H5F0A3"/>
<dbReference type="InterPro" id="IPR000719">
    <property type="entry name" value="Prot_kinase_dom"/>
</dbReference>
<evidence type="ECO:0000313" key="10">
    <source>
        <dbReference type="EMBL" id="KAF5319165.1"/>
    </source>
</evidence>
<feature type="domain" description="Protein kinase" evidence="9">
    <location>
        <begin position="37"/>
        <end position="409"/>
    </location>
</feature>
<gene>
    <name evidence="10" type="ORF">D9619_008516</name>
</gene>
<keyword evidence="4" id="KW-0547">Nucleotide-binding</keyword>
<dbReference type="GO" id="GO:0004674">
    <property type="term" value="F:protein serine/threonine kinase activity"/>
    <property type="evidence" value="ECO:0007669"/>
    <property type="project" value="UniProtKB-KW"/>
</dbReference>
<dbReference type="Gene3D" id="1.10.510.10">
    <property type="entry name" value="Transferase(Phosphotransferase) domain 1"/>
    <property type="match status" value="1"/>
</dbReference>
<dbReference type="SUPFAM" id="SSF56112">
    <property type="entry name" value="Protein kinase-like (PK-like)"/>
    <property type="match status" value="1"/>
</dbReference>
<dbReference type="Gene3D" id="3.30.200.20">
    <property type="entry name" value="Phosphorylase Kinase, domain 1"/>
    <property type="match status" value="1"/>
</dbReference>
<keyword evidence="2" id="KW-0723">Serine/threonine-protein kinase</keyword>
<evidence type="ECO:0000259" key="9">
    <source>
        <dbReference type="PROSITE" id="PS50011"/>
    </source>
</evidence>
<dbReference type="EMBL" id="JAACJJ010000029">
    <property type="protein sequence ID" value="KAF5319165.1"/>
    <property type="molecule type" value="Genomic_DNA"/>
</dbReference>
<sequence length="425" mass="46720">MAVNSYIQEAGIERFASYQPGGFHPVHLGDKFKHGRYTVLNKLGYGSYSTVWLVRDEVKSSYASLKILSAAASESSSGTELEVLRHSASGSGAGKRYVLQYLDDFTHRGPNGTHLCVVTEVSGPSLSSCLEGIFPFGELPSKFSRTFIPQIAQGVEYLHSCDIVHGDLHMGNILYHSSVVNLHSQRDVERYFGQPETTTLRVIEGTTPPYDPPNVPRYVVYSPDSSLFLEPFFQDSSAAQIKICDFSEASLHDPAHPAGTKRTLNCPNVHAAPEVIFDDLASPASDIWAMGNTMHQILTGGGTEGVTFIPGAERCSKDDVVSEMVRLLGKLPERWWSSWEARSEYYDEEVRPVDGRKTSKVSEPLGSRISTFYLPGEQKTLFEKVLKGIFCYEPRDRLCASEVVTALLLLEGSQDTTSPAPAPAA</sequence>
<evidence type="ECO:0000313" key="11">
    <source>
        <dbReference type="Proteomes" id="UP000567179"/>
    </source>
</evidence>
<dbReference type="InterPro" id="IPR011009">
    <property type="entry name" value="Kinase-like_dom_sf"/>
</dbReference>
<dbReference type="GO" id="GO:0000245">
    <property type="term" value="P:spliceosomal complex assembly"/>
    <property type="evidence" value="ECO:0007669"/>
    <property type="project" value="TreeGrafter"/>
</dbReference>
<dbReference type="PANTHER" id="PTHR47634">
    <property type="entry name" value="PROTEIN KINASE DOMAIN-CONTAINING PROTEIN-RELATED"/>
    <property type="match status" value="1"/>
</dbReference>
<comment type="catalytic activity">
    <reaction evidence="8">
        <text>L-seryl-[protein] + ATP = O-phospho-L-seryl-[protein] + ADP + H(+)</text>
        <dbReference type="Rhea" id="RHEA:17989"/>
        <dbReference type="Rhea" id="RHEA-COMP:9863"/>
        <dbReference type="Rhea" id="RHEA-COMP:11604"/>
        <dbReference type="ChEBI" id="CHEBI:15378"/>
        <dbReference type="ChEBI" id="CHEBI:29999"/>
        <dbReference type="ChEBI" id="CHEBI:30616"/>
        <dbReference type="ChEBI" id="CHEBI:83421"/>
        <dbReference type="ChEBI" id="CHEBI:456216"/>
        <dbReference type="EC" id="2.7.11.1"/>
    </reaction>
</comment>
<keyword evidence="11" id="KW-1185">Reference proteome</keyword>
<keyword evidence="5" id="KW-0418">Kinase</keyword>
<evidence type="ECO:0000256" key="7">
    <source>
        <dbReference type="ARBA" id="ARBA00047899"/>
    </source>
</evidence>
<evidence type="ECO:0000256" key="2">
    <source>
        <dbReference type="ARBA" id="ARBA00022527"/>
    </source>
</evidence>
<dbReference type="EC" id="2.7.11.1" evidence="1"/>
<comment type="catalytic activity">
    <reaction evidence="7">
        <text>L-threonyl-[protein] + ATP = O-phospho-L-threonyl-[protein] + ADP + H(+)</text>
        <dbReference type="Rhea" id="RHEA:46608"/>
        <dbReference type="Rhea" id="RHEA-COMP:11060"/>
        <dbReference type="Rhea" id="RHEA-COMP:11605"/>
        <dbReference type="ChEBI" id="CHEBI:15378"/>
        <dbReference type="ChEBI" id="CHEBI:30013"/>
        <dbReference type="ChEBI" id="CHEBI:30616"/>
        <dbReference type="ChEBI" id="CHEBI:61977"/>
        <dbReference type="ChEBI" id="CHEBI:456216"/>
        <dbReference type="EC" id="2.7.11.1"/>
    </reaction>
</comment>
<evidence type="ECO:0000256" key="8">
    <source>
        <dbReference type="ARBA" id="ARBA00048679"/>
    </source>
</evidence>
<proteinExistence type="predicted"/>
<comment type="caution">
    <text evidence="10">The sequence shown here is derived from an EMBL/GenBank/DDBJ whole genome shotgun (WGS) entry which is preliminary data.</text>
</comment>
<evidence type="ECO:0000256" key="3">
    <source>
        <dbReference type="ARBA" id="ARBA00022679"/>
    </source>
</evidence>
<dbReference type="OrthoDB" id="5979581at2759"/>
<evidence type="ECO:0000256" key="5">
    <source>
        <dbReference type="ARBA" id="ARBA00022777"/>
    </source>
</evidence>
<reference evidence="10 11" key="1">
    <citation type="journal article" date="2020" name="ISME J.">
        <title>Uncovering the hidden diversity of litter-decomposition mechanisms in mushroom-forming fungi.</title>
        <authorList>
            <person name="Floudas D."/>
            <person name="Bentzer J."/>
            <person name="Ahren D."/>
            <person name="Johansson T."/>
            <person name="Persson P."/>
            <person name="Tunlid A."/>
        </authorList>
    </citation>
    <scope>NUCLEOTIDE SEQUENCE [LARGE SCALE GENOMIC DNA]</scope>
    <source>
        <strain evidence="10 11">CBS 101986</strain>
    </source>
</reference>
<dbReference type="Pfam" id="PF00069">
    <property type="entry name" value="Pkinase"/>
    <property type="match status" value="1"/>
</dbReference>
<evidence type="ECO:0000256" key="4">
    <source>
        <dbReference type="ARBA" id="ARBA00022741"/>
    </source>
</evidence>
<evidence type="ECO:0000256" key="6">
    <source>
        <dbReference type="ARBA" id="ARBA00022840"/>
    </source>
</evidence>
<dbReference type="PROSITE" id="PS50011">
    <property type="entry name" value="PROTEIN_KINASE_DOM"/>
    <property type="match status" value="1"/>
</dbReference>
<dbReference type="GO" id="GO:0005524">
    <property type="term" value="F:ATP binding"/>
    <property type="evidence" value="ECO:0007669"/>
    <property type="project" value="UniProtKB-KW"/>
</dbReference>
<keyword evidence="6" id="KW-0067">ATP-binding</keyword>
<accession>A0A8H5F0A3</accession>
<name>A0A8H5F0A3_9AGAR</name>
<protein>
    <recommendedName>
        <fullName evidence="1">non-specific serine/threonine protein kinase</fullName>
        <ecNumber evidence="1">2.7.11.1</ecNumber>
    </recommendedName>
</protein>
<keyword evidence="3" id="KW-0808">Transferase</keyword>